<reference evidence="11" key="1">
    <citation type="journal article" date="2020" name="Stud. Mycol.">
        <title>101 Dothideomycetes genomes: a test case for predicting lifestyles and emergence of pathogens.</title>
        <authorList>
            <person name="Haridas S."/>
            <person name="Albert R."/>
            <person name="Binder M."/>
            <person name="Bloem J."/>
            <person name="Labutti K."/>
            <person name="Salamov A."/>
            <person name="Andreopoulos B."/>
            <person name="Baker S."/>
            <person name="Barry K."/>
            <person name="Bills G."/>
            <person name="Bluhm B."/>
            <person name="Cannon C."/>
            <person name="Castanera R."/>
            <person name="Culley D."/>
            <person name="Daum C."/>
            <person name="Ezra D."/>
            <person name="Gonzalez J."/>
            <person name="Henrissat B."/>
            <person name="Kuo A."/>
            <person name="Liang C."/>
            <person name="Lipzen A."/>
            <person name="Lutzoni F."/>
            <person name="Magnuson J."/>
            <person name="Mondo S."/>
            <person name="Nolan M."/>
            <person name="Ohm R."/>
            <person name="Pangilinan J."/>
            <person name="Park H.-J."/>
            <person name="Ramirez L."/>
            <person name="Alfaro M."/>
            <person name="Sun H."/>
            <person name="Tritt A."/>
            <person name="Yoshinaga Y."/>
            <person name="Zwiers L.-H."/>
            <person name="Turgeon B."/>
            <person name="Goodwin S."/>
            <person name="Spatafora J."/>
            <person name="Crous P."/>
            <person name="Grigoriev I."/>
        </authorList>
    </citation>
    <scope>NUCLEOTIDE SEQUENCE</scope>
    <source>
        <strain evidence="11">CBS 115976</strain>
    </source>
</reference>
<feature type="region of interest" description="Disordered" evidence="9">
    <location>
        <begin position="209"/>
        <end position="239"/>
    </location>
</feature>
<comment type="subcellular location">
    <subcellularLocation>
        <location evidence="2">Cell membrane</location>
        <topology evidence="2">Multi-pass membrane protein</topology>
    </subcellularLocation>
</comment>
<evidence type="ECO:0000256" key="10">
    <source>
        <dbReference type="SAM" id="Phobius"/>
    </source>
</evidence>
<accession>A0A6A6TZT5</accession>
<feature type="transmembrane region" description="Helical" evidence="10">
    <location>
        <begin position="304"/>
        <end position="323"/>
    </location>
</feature>
<keyword evidence="3" id="KW-1003">Cell membrane</keyword>
<organism evidence="11 12">
    <name type="scientific">Microthyrium microscopicum</name>
    <dbReference type="NCBI Taxonomy" id="703497"/>
    <lineage>
        <taxon>Eukaryota</taxon>
        <taxon>Fungi</taxon>
        <taxon>Dikarya</taxon>
        <taxon>Ascomycota</taxon>
        <taxon>Pezizomycotina</taxon>
        <taxon>Dothideomycetes</taxon>
        <taxon>Dothideomycetes incertae sedis</taxon>
        <taxon>Microthyriales</taxon>
        <taxon>Microthyriaceae</taxon>
        <taxon>Microthyrium</taxon>
    </lineage>
</organism>
<dbReference type="PANTHER" id="PTHR28259">
    <property type="entry name" value="FLUORIDE EXPORT PROTEIN 1-RELATED"/>
    <property type="match status" value="1"/>
</dbReference>
<comment type="similarity">
    <text evidence="7">Belongs to the fluoride channel Fluc/FEX (TC 1.A.43) family.</text>
</comment>
<evidence type="ECO:0000313" key="11">
    <source>
        <dbReference type="EMBL" id="KAF2665210.1"/>
    </source>
</evidence>
<dbReference type="EMBL" id="MU004241">
    <property type="protein sequence ID" value="KAF2665210.1"/>
    <property type="molecule type" value="Genomic_DNA"/>
</dbReference>
<feature type="transmembrane region" description="Helical" evidence="10">
    <location>
        <begin position="273"/>
        <end position="292"/>
    </location>
</feature>
<evidence type="ECO:0008006" key="13">
    <source>
        <dbReference type="Google" id="ProtNLM"/>
    </source>
</evidence>
<keyword evidence="6 10" id="KW-0472">Membrane</keyword>
<evidence type="ECO:0000256" key="2">
    <source>
        <dbReference type="ARBA" id="ARBA00004651"/>
    </source>
</evidence>
<comment type="function">
    <text evidence="1">Fluoride channel required for the rapid expulsion of cytoplasmic fluoride.</text>
</comment>
<evidence type="ECO:0000256" key="1">
    <source>
        <dbReference type="ARBA" id="ARBA00002598"/>
    </source>
</evidence>
<feature type="region of interest" description="Disordered" evidence="9">
    <location>
        <begin position="46"/>
        <end position="121"/>
    </location>
</feature>
<evidence type="ECO:0000256" key="6">
    <source>
        <dbReference type="ARBA" id="ARBA00023136"/>
    </source>
</evidence>
<dbReference type="PANTHER" id="PTHR28259:SF1">
    <property type="entry name" value="FLUORIDE EXPORT PROTEIN 1-RELATED"/>
    <property type="match status" value="1"/>
</dbReference>
<gene>
    <name evidence="11" type="ORF">BT63DRAFT_443469</name>
</gene>
<feature type="compositionally biased region" description="Basic and acidic residues" evidence="9">
    <location>
        <begin position="79"/>
        <end position="91"/>
    </location>
</feature>
<comment type="catalytic activity">
    <reaction evidence="8">
        <text>fluoride(in) = fluoride(out)</text>
        <dbReference type="Rhea" id="RHEA:76159"/>
        <dbReference type="ChEBI" id="CHEBI:17051"/>
    </reaction>
    <physiologicalReaction direction="left-to-right" evidence="8">
        <dbReference type="Rhea" id="RHEA:76160"/>
    </physiologicalReaction>
</comment>
<feature type="transmembrane region" description="Helical" evidence="10">
    <location>
        <begin position="468"/>
        <end position="487"/>
    </location>
</feature>
<dbReference type="AlphaFoldDB" id="A0A6A6TZT5"/>
<feature type="transmembrane region" description="Helical" evidence="10">
    <location>
        <begin position="609"/>
        <end position="630"/>
    </location>
</feature>
<dbReference type="Proteomes" id="UP000799302">
    <property type="component" value="Unassembled WGS sequence"/>
</dbReference>
<feature type="transmembrane region" description="Helical" evidence="10">
    <location>
        <begin position="507"/>
        <end position="525"/>
    </location>
</feature>
<evidence type="ECO:0000256" key="5">
    <source>
        <dbReference type="ARBA" id="ARBA00022989"/>
    </source>
</evidence>
<dbReference type="OrthoDB" id="409792at2759"/>
<evidence type="ECO:0000256" key="9">
    <source>
        <dbReference type="SAM" id="MobiDB-lite"/>
    </source>
</evidence>
<evidence type="ECO:0000313" key="12">
    <source>
        <dbReference type="Proteomes" id="UP000799302"/>
    </source>
</evidence>
<dbReference type="Pfam" id="PF02537">
    <property type="entry name" value="CRCB"/>
    <property type="match status" value="2"/>
</dbReference>
<sequence length="641" mass="69908">MTALEEAMSNPTSSSPALSTVDLGEHIHRISLPSLAASLLVPSLPQHPVRHSTTNSRNQSRNSGRQPSNPDSYSSLSSTERDRERERERRLQQQKRTSNKNRHSTQPQFQLPPPRRSSQKKSRFVGFDGIYNPNASMSNLEEVSADLPVTRHRNSGASEGIFMHGTSTDNIAELSAPSPLPRDRDLAHQARRSQLDSAQDYGFDQSQYLTPSSEKYHDDRHDYDLDAAPPPSVSPMRRSRIEGPINLPAGRSLSRLDQIEPAGAHFNDHATQLYIIAYLIFFSILGTLARLGLKWLTFYPGNPVNTPILWANFAGCLIIGFLIEDRNLFTQGWGTNNGRSTPASTREKAYEEHVKVKKTIPLYIGLAVGFCGSFTSFSSFMEDSFLALSNNLPTPQSHPYPMGFEVPKPATTIHRSAGYAVCAVLAVMITTITLSVAGIKIGSHIAIGLDPYVPTIPFRLTRKYVDRLFVPLAWLAWLGALLLAILPPDRPGGPSGKDSWTAETWRPTILACLFAPLGCLLRYYLSVRLNSISAALPLGTFAANIFGTAVLGMAYDLSRVPMGMGSSGGIGGGLVGCQVLQGIMDGFCGSLTTVSTWALEMVSLHHRGYLYGGATVTSAFALIVVIMGSVRWSIGFSAALC</sequence>
<dbReference type="GO" id="GO:1903425">
    <property type="term" value="F:fluoride transmembrane transporter activity"/>
    <property type="evidence" value="ECO:0007669"/>
    <property type="project" value="TreeGrafter"/>
</dbReference>
<dbReference type="GO" id="GO:0005886">
    <property type="term" value="C:plasma membrane"/>
    <property type="evidence" value="ECO:0007669"/>
    <property type="project" value="UniProtKB-SubCell"/>
</dbReference>
<feature type="transmembrane region" description="Helical" evidence="10">
    <location>
        <begin position="417"/>
        <end position="439"/>
    </location>
</feature>
<dbReference type="InterPro" id="IPR003691">
    <property type="entry name" value="FluC"/>
</dbReference>
<evidence type="ECO:0000256" key="8">
    <source>
        <dbReference type="ARBA" id="ARBA00035585"/>
    </source>
</evidence>
<feature type="compositionally biased region" description="Low complexity" evidence="9">
    <location>
        <begin position="51"/>
        <end position="78"/>
    </location>
</feature>
<evidence type="ECO:0000256" key="3">
    <source>
        <dbReference type="ARBA" id="ARBA00022475"/>
    </source>
</evidence>
<name>A0A6A6TZT5_9PEZI</name>
<evidence type="ECO:0000256" key="7">
    <source>
        <dbReference type="ARBA" id="ARBA00035120"/>
    </source>
</evidence>
<keyword evidence="12" id="KW-1185">Reference proteome</keyword>
<proteinExistence type="inferred from homology"/>
<keyword evidence="5 10" id="KW-1133">Transmembrane helix</keyword>
<feature type="transmembrane region" description="Helical" evidence="10">
    <location>
        <begin position="532"/>
        <end position="555"/>
    </location>
</feature>
<protein>
    <recommendedName>
        <fullName evidence="13">Chromosome condensation protein</fullName>
    </recommendedName>
</protein>
<feature type="compositionally biased region" description="Basic and acidic residues" evidence="9">
    <location>
        <begin position="214"/>
        <end position="224"/>
    </location>
</feature>
<evidence type="ECO:0000256" key="4">
    <source>
        <dbReference type="ARBA" id="ARBA00022692"/>
    </source>
</evidence>
<feature type="transmembrane region" description="Helical" evidence="10">
    <location>
        <begin position="360"/>
        <end position="381"/>
    </location>
</feature>
<keyword evidence="4 10" id="KW-0812">Transmembrane</keyword>